<evidence type="ECO:0000256" key="1">
    <source>
        <dbReference type="ARBA" id="ARBA00004496"/>
    </source>
</evidence>
<evidence type="ECO:0000256" key="3">
    <source>
        <dbReference type="ARBA" id="ARBA00022860"/>
    </source>
</evidence>
<dbReference type="InterPro" id="IPR051185">
    <property type="entry name" value="ASPM"/>
</dbReference>
<dbReference type="InterPro" id="IPR036872">
    <property type="entry name" value="CH_dom_sf"/>
</dbReference>
<dbReference type="SUPFAM" id="SSF47576">
    <property type="entry name" value="Calponin-homology domain, CH-domain"/>
    <property type="match status" value="1"/>
</dbReference>
<gene>
    <name evidence="5" type="ORF">LTR16_005024</name>
</gene>
<evidence type="ECO:0000313" key="6">
    <source>
        <dbReference type="Proteomes" id="UP001357485"/>
    </source>
</evidence>
<dbReference type="EMBL" id="JAVRRA010017165">
    <property type="protein sequence ID" value="KAK5200753.1"/>
    <property type="molecule type" value="Genomic_DNA"/>
</dbReference>
<feature type="domain" description="Calponin-homology (CH)" evidence="4">
    <location>
        <begin position="117"/>
        <end position="261"/>
    </location>
</feature>
<evidence type="ECO:0000256" key="2">
    <source>
        <dbReference type="ARBA" id="ARBA00022490"/>
    </source>
</evidence>
<protein>
    <recommendedName>
        <fullName evidence="4">Calponin-homology (CH) domain-containing protein</fullName>
    </recommendedName>
</protein>
<evidence type="ECO:0000259" key="4">
    <source>
        <dbReference type="PROSITE" id="PS50021"/>
    </source>
</evidence>
<dbReference type="CDD" id="cd21223">
    <property type="entry name" value="CH_ASPM_rpt1"/>
    <property type="match status" value="1"/>
</dbReference>
<proteinExistence type="predicted"/>
<feature type="non-terminal residue" evidence="5">
    <location>
        <position position="434"/>
    </location>
</feature>
<dbReference type="InterPro" id="IPR001715">
    <property type="entry name" value="CH_dom"/>
</dbReference>
<keyword evidence="2" id="KW-0963">Cytoplasm</keyword>
<dbReference type="PROSITE" id="PS50021">
    <property type="entry name" value="CH"/>
    <property type="match status" value="1"/>
</dbReference>
<dbReference type="PANTHER" id="PTHR22706">
    <property type="entry name" value="ASSEMBLY FACTOR FOR SPINDLE MICROTUBULES"/>
    <property type="match status" value="1"/>
</dbReference>
<comment type="subcellular location">
    <subcellularLocation>
        <location evidence="1">Cytoplasm</location>
    </subcellularLocation>
</comment>
<organism evidence="5 6">
    <name type="scientific">Cryomyces antarcticus</name>
    <dbReference type="NCBI Taxonomy" id="329879"/>
    <lineage>
        <taxon>Eukaryota</taxon>
        <taxon>Fungi</taxon>
        <taxon>Dikarya</taxon>
        <taxon>Ascomycota</taxon>
        <taxon>Pezizomycotina</taxon>
        <taxon>Dothideomycetes</taxon>
        <taxon>Dothideomycetes incertae sedis</taxon>
        <taxon>Cryomyces</taxon>
    </lineage>
</organism>
<dbReference type="Gene3D" id="1.10.418.10">
    <property type="entry name" value="Calponin-like domain"/>
    <property type="match status" value="1"/>
</dbReference>
<keyword evidence="3" id="KW-0112">Calmodulin-binding</keyword>
<accession>A0ABR0LMT5</accession>
<dbReference type="PANTHER" id="PTHR22706:SF1">
    <property type="entry name" value="ASSEMBLY FACTOR FOR SPINDLE MICROTUBULES"/>
    <property type="match status" value="1"/>
</dbReference>
<reference evidence="5 6" key="1">
    <citation type="submission" date="2023-08" db="EMBL/GenBank/DDBJ databases">
        <title>Black Yeasts Isolated from many extreme environments.</title>
        <authorList>
            <person name="Coleine C."/>
            <person name="Stajich J.E."/>
            <person name="Selbmann L."/>
        </authorList>
    </citation>
    <scope>NUCLEOTIDE SEQUENCE [LARGE SCALE GENOMIC DNA]</scope>
    <source>
        <strain evidence="5 6">CCFEE 536</strain>
    </source>
</reference>
<evidence type="ECO:0000313" key="5">
    <source>
        <dbReference type="EMBL" id="KAK5200753.1"/>
    </source>
</evidence>
<dbReference type="Proteomes" id="UP001357485">
    <property type="component" value="Unassembled WGS sequence"/>
</dbReference>
<comment type="caution">
    <text evidence="5">The sequence shown here is derived from an EMBL/GenBank/DDBJ whole genome shotgun (WGS) entry which is preliminary data.</text>
</comment>
<keyword evidence="6" id="KW-1185">Reference proteome</keyword>
<dbReference type="Pfam" id="PF00307">
    <property type="entry name" value="CH"/>
    <property type="match status" value="1"/>
</dbReference>
<name>A0ABR0LMT5_9PEZI</name>
<sequence>MTGERRHRAGRKALDDFFNTFLVRNEDAIRPHFGTETKYTPGRRQCQPEDFGSHGWTWRRTVLRSLMLIFLLDKSMSSNVLPGPLFQASSAYKSSSAVLQALTAMLLPSVGDVTRHLGRLDYIATHAQYPLQEYAYHITNLATDLRDGVLLTRLVELLLYPPSALAAQSDNTITVSMPTGHALISALDVNEEIPTVLSQHLKFPCVGRAQKMYNVQIALSALQGVSGVAGKIVEDVRAEDVVDGHREKTMGLLWGLVGRWGLGALVDWKEVENEIKRLRKKWIDTRSDDGSDLGTDDDDDKILELEGLERYTALLKSWAAVIARSRRLSVHNLTTSFANGRVFEAVVDQYWACSPVALDLSTSKSATGTVCNTLEAKMKSIGCSTAFISLVASSSSPYTIPSRDLVISSLAFLASRLLPLAIAHRAASTIQRAY</sequence>